<dbReference type="PANTHER" id="PTHR19288:SF95">
    <property type="entry name" value="D-GLYCEROL 3-PHOSPHATE PHOSPHATASE"/>
    <property type="match status" value="1"/>
</dbReference>
<sequence>MSATLTGCDTPLAEAYDVALLDLDGVCYRGAERIPHAAEAVAAARGAGMRMSFVTNNAARPPSTVAEQLRSLDIPAEEAEVVTSAQAAAGILAAELPPGSAVLAVGGPGLRAALEAAGLRAVTSAEDEPVAVAQGFARDVGWEQLSEATYAIRAGARYVATNLDATLPTERGFAVGNGSLVAAVRNATGVEPVSAGKPQAGIFDHATERSGARRPLVVGDRLDTDIAGARAAGLPSLHVLTGVNDARDVLLAAPEERPSYLSTDLRGLHEPHPVPEPVADGWWQCAGAAARVHDEGGDRRLQLREEDGVRDLDPTGTARLTEDAWRAAAAAAWAVADEGAPLDPSACPPIEILPAR</sequence>
<dbReference type="EMBL" id="JARACI010001143">
    <property type="protein sequence ID" value="MDD9207703.1"/>
    <property type="molecule type" value="Genomic_DNA"/>
</dbReference>
<protein>
    <submittedName>
        <fullName evidence="1">HAD-IIA family hydrolase</fullName>
    </submittedName>
</protein>
<dbReference type="PANTHER" id="PTHR19288">
    <property type="entry name" value="4-NITROPHENYLPHOSPHATASE-RELATED"/>
    <property type="match status" value="1"/>
</dbReference>
<comment type="caution">
    <text evidence="1">The sequence shown here is derived from an EMBL/GenBank/DDBJ whole genome shotgun (WGS) entry which is preliminary data.</text>
</comment>
<dbReference type="InterPro" id="IPR006357">
    <property type="entry name" value="HAD-SF_hydro_IIA"/>
</dbReference>
<proteinExistence type="predicted"/>
<dbReference type="SUPFAM" id="SSF56784">
    <property type="entry name" value="HAD-like"/>
    <property type="match status" value="1"/>
</dbReference>
<dbReference type="GO" id="GO:0016787">
    <property type="term" value="F:hydrolase activity"/>
    <property type="evidence" value="ECO:0007669"/>
    <property type="project" value="UniProtKB-KW"/>
</dbReference>
<evidence type="ECO:0000313" key="1">
    <source>
        <dbReference type="EMBL" id="MDD9207703.1"/>
    </source>
</evidence>
<reference evidence="1" key="1">
    <citation type="submission" date="2023-02" db="EMBL/GenBank/DDBJ databases">
        <title>Georgenia sp.10Sc9-8, isolated from a soil sample collected from the Taklamakan desert.</title>
        <authorList>
            <person name="Liu S."/>
        </authorList>
    </citation>
    <scope>NUCLEOTIDE SEQUENCE</scope>
    <source>
        <strain evidence="1">10Sc9-8</strain>
    </source>
</reference>
<dbReference type="InterPro" id="IPR023214">
    <property type="entry name" value="HAD_sf"/>
</dbReference>
<dbReference type="Proteomes" id="UP001165561">
    <property type="component" value="Unassembled WGS sequence"/>
</dbReference>
<dbReference type="InterPro" id="IPR036412">
    <property type="entry name" value="HAD-like_sf"/>
</dbReference>
<dbReference type="Pfam" id="PF13344">
    <property type="entry name" value="Hydrolase_6"/>
    <property type="match status" value="1"/>
</dbReference>
<name>A0ABT5U1B1_9MICO</name>
<evidence type="ECO:0000313" key="2">
    <source>
        <dbReference type="Proteomes" id="UP001165561"/>
    </source>
</evidence>
<organism evidence="1 2">
    <name type="scientific">Georgenia halotolerans</name>
    <dbReference type="NCBI Taxonomy" id="3028317"/>
    <lineage>
        <taxon>Bacteria</taxon>
        <taxon>Bacillati</taxon>
        <taxon>Actinomycetota</taxon>
        <taxon>Actinomycetes</taxon>
        <taxon>Micrococcales</taxon>
        <taxon>Bogoriellaceae</taxon>
        <taxon>Georgenia</taxon>
    </lineage>
</organism>
<gene>
    <name evidence="1" type="ORF">PU560_14690</name>
</gene>
<keyword evidence="2" id="KW-1185">Reference proteome</keyword>
<dbReference type="Pfam" id="PF13242">
    <property type="entry name" value="Hydrolase_like"/>
    <property type="match status" value="1"/>
</dbReference>
<accession>A0ABT5U1B1</accession>
<keyword evidence="1" id="KW-0378">Hydrolase</keyword>
<dbReference type="Gene3D" id="3.40.50.1000">
    <property type="entry name" value="HAD superfamily/HAD-like"/>
    <property type="match status" value="2"/>
</dbReference>
<dbReference type="NCBIfam" id="TIGR01460">
    <property type="entry name" value="HAD-SF-IIA"/>
    <property type="match status" value="1"/>
</dbReference>